<feature type="domain" description="AIR9-like A9" evidence="1">
    <location>
        <begin position="161"/>
        <end position="203"/>
    </location>
</feature>
<comment type="caution">
    <text evidence="2">The sequence shown here is derived from an EMBL/GenBank/DDBJ whole genome shotgun (WGS) entry which is preliminary data.</text>
</comment>
<dbReference type="OrthoDB" id="1694902at2759"/>
<proteinExistence type="predicted"/>
<feature type="domain" description="AIR9-like A9" evidence="1">
    <location>
        <begin position="65"/>
        <end position="151"/>
    </location>
</feature>
<reference evidence="3" key="1">
    <citation type="submission" date="2019-07" db="EMBL/GenBank/DDBJ databases">
        <title>De Novo Assembly of kiwifruit Actinidia rufa.</title>
        <authorList>
            <person name="Sugita-Konishi S."/>
            <person name="Sato K."/>
            <person name="Mori E."/>
            <person name="Abe Y."/>
            <person name="Kisaki G."/>
            <person name="Hamano K."/>
            <person name="Suezawa K."/>
            <person name="Otani M."/>
            <person name="Fukuda T."/>
            <person name="Manabe T."/>
            <person name="Gomi K."/>
            <person name="Tabuchi M."/>
            <person name="Akimitsu K."/>
            <person name="Kataoka I."/>
        </authorList>
    </citation>
    <scope>NUCLEOTIDE SEQUENCE [LARGE SCALE GENOMIC DNA]</scope>
    <source>
        <strain evidence="3">cv. Fuchu</strain>
    </source>
</reference>
<dbReference type="PANTHER" id="PTHR31149">
    <property type="entry name" value="EXPRESSED PROTEIN"/>
    <property type="match status" value="1"/>
</dbReference>
<keyword evidence="3" id="KW-1185">Reference proteome</keyword>
<dbReference type="Pfam" id="PF23197">
    <property type="entry name" value="IG_AIR9"/>
    <property type="match status" value="2"/>
</dbReference>
<evidence type="ECO:0000259" key="1">
    <source>
        <dbReference type="Pfam" id="PF23197"/>
    </source>
</evidence>
<dbReference type="EMBL" id="BJWL01000464">
    <property type="protein sequence ID" value="GFS46208.1"/>
    <property type="molecule type" value="Genomic_DNA"/>
</dbReference>
<gene>
    <name evidence="2" type="ORF">Acr_00g0100830</name>
</gene>
<evidence type="ECO:0000313" key="2">
    <source>
        <dbReference type="EMBL" id="GFS46208.1"/>
    </source>
</evidence>
<dbReference type="GO" id="GO:0009506">
    <property type="term" value="C:plasmodesma"/>
    <property type="evidence" value="ECO:0007669"/>
    <property type="project" value="TreeGrafter"/>
</dbReference>
<evidence type="ECO:0000313" key="3">
    <source>
        <dbReference type="Proteomes" id="UP000585474"/>
    </source>
</evidence>
<protein>
    <submittedName>
        <fullName evidence="2">Outer arm dynein light chain 1 protein</fullName>
    </submittedName>
</protein>
<dbReference type="Proteomes" id="UP000585474">
    <property type="component" value="Unassembled WGS sequence"/>
</dbReference>
<dbReference type="PANTHER" id="PTHR31149:SF11">
    <property type="entry name" value="187-KDA MICROTUBULE-ASSOCIATED PROTEIN AIR9"/>
    <property type="match status" value="1"/>
</dbReference>
<dbReference type="AlphaFoldDB" id="A0A7J0E049"/>
<organism evidence="2 3">
    <name type="scientific">Actinidia rufa</name>
    <dbReference type="NCBI Taxonomy" id="165716"/>
    <lineage>
        <taxon>Eukaryota</taxon>
        <taxon>Viridiplantae</taxon>
        <taxon>Streptophyta</taxon>
        <taxon>Embryophyta</taxon>
        <taxon>Tracheophyta</taxon>
        <taxon>Spermatophyta</taxon>
        <taxon>Magnoliopsida</taxon>
        <taxon>eudicotyledons</taxon>
        <taxon>Gunneridae</taxon>
        <taxon>Pentapetalae</taxon>
        <taxon>asterids</taxon>
        <taxon>Ericales</taxon>
        <taxon>Actinidiaceae</taxon>
        <taxon>Actinidia</taxon>
    </lineage>
</organism>
<dbReference type="GO" id="GO:0005886">
    <property type="term" value="C:plasma membrane"/>
    <property type="evidence" value="ECO:0007669"/>
    <property type="project" value="TreeGrafter"/>
</dbReference>
<sequence length="215" mass="23809">MVYRRENSCKFYCHSDATGEVYWPKHEDINRILKVECTPILDGTECPTIFAISSPVSPGTGCPKVLKIDIRGELIEGNTIRGYAEVAWCGGTPGKGVASWLRRKWNSSPVVIVGAENEEYQLTLDDIDSCLVFMYTPVTEEGAKGEPQYAITDYVKPAPPSINDVHIIGDAVEGNTIKGVGKYFGGREGPSKFEWLREDMNSGLVFHLNSYAIMH</sequence>
<accession>A0A7J0E049</accession>
<dbReference type="InterPro" id="IPR056284">
    <property type="entry name" value="AIR9-like_A9"/>
</dbReference>
<name>A0A7J0E049_9ERIC</name>